<evidence type="ECO:0000313" key="1">
    <source>
        <dbReference type="EMBL" id="RPB13177.1"/>
    </source>
</evidence>
<dbReference type="EMBL" id="ML119124">
    <property type="protein sequence ID" value="RPB13177.1"/>
    <property type="molecule type" value="Genomic_DNA"/>
</dbReference>
<sequence length="161" mass="17780">MARIGSYPDPGEIVYSSRFLKSDLTLTQSQLQLGRRGGGGSIRMLRGCFYPGTIIVRRREGGFKPDQAFAGPDRTRQTIARFLSICQKERKRIQTNLALAVAVSRLQFFNGTLPAELESGYPSPTRQSTVCTCTWTVLTNKQLYLLCVDAPMIRPGLGSGC</sequence>
<dbReference type="Proteomes" id="UP000277580">
    <property type="component" value="Unassembled WGS sequence"/>
</dbReference>
<evidence type="ECO:0000313" key="2">
    <source>
        <dbReference type="Proteomes" id="UP000277580"/>
    </source>
</evidence>
<keyword evidence="2" id="KW-1185">Reference proteome</keyword>
<organism evidence="1 2">
    <name type="scientific">Morchella conica CCBAS932</name>
    <dbReference type="NCBI Taxonomy" id="1392247"/>
    <lineage>
        <taxon>Eukaryota</taxon>
        <taxon>Fungi</taxon>
        <taxon>Dikarya</taxon>
        <taxon>Ascomycota</taxon>
        <taxon>Pezizomycotina</taxon>
        <taxon>Pezizomycetes</taxon>
        <taxon>Pezizales</taxon>
        <taxon>Morchellaceae</taxon>
        <taxon>Morchella</taxon>
    </lineage>
</organism>
<accession>A0A3N4KRN8</accession>
<dbReference type="AlphaFoldDB" id="A0A3N4KRN8"/>
<protein>
    <submittedName>
        <fullName evidence="1">Uncharacterized protein</fullName>
    </submittedName>
</protein>
<reference evidence="1 2" key="1">
    <citation type="journal article" date="2018" name="Nat. Ecol. Evol.">
        <title>Pezizomycetes genomes reveal the molecular basis of ectomycorrhizal truffle lifestyle.</title>
        <authorList>
            <person name="Murat C."/>
            <person name="Payen T."/>
            <person name="Noel B."/>
            <person name="Kuo A."/>
            <person name="Morin E."/>
            <person name="Chen J."/>
            <person name="Kohler A."/>
            <person name="Krizsan K."/>
            <person name="Balestrini R."/>
            <person name="Da Silva C."/>
            <person name="Montanini B."/>
            <person name="Hainaut M."/>
            <person name="Levati E."/>
            <person name="Barry K.W."/>
            <person name="Belfiori B."/>
            <person name="Cichocki N."/>
            <person name="Clum A."/>
            <person name="Dockter R.B."/>
            <person name="Fauchery L."/>
            <person name="Guy J."/>
            <person name="Iotti M."/>
            <person name="Le Tacon F."/>
            <person name="Lindquist E.A."/>
            <person name="Lipzen A."/>
            <person name="Malagnac F."/>
            <person name="Mello A."/>
            <person name="Molinier V."/>
            <person name="Miyauchi S."/>
            <person name="Poulain J."/>
            <person name="Riccioni C."/>
            <person name="Rubini A."/>
            <person name="Sitrit Y."/>
            <person name="Splivallo R."/>
            <person name="Traeger S."/>
            <person name="Wang M."/>
            <person name="Zifcakova L."/>
            <person name="Wipf D."/>
            <person name="Zambonelli A."/>
            <person name="Paolocci F."/>
            <person name="Nowrousian M."/>
            <person name="Ottonello S."/>
            <person name="Baldrian P."/>
            <person name="Spatafora J.W."/>
            <person name="Henrissat B."/>
            <person name="Nagy L.G."/>
            <person name="Aury J.M."/>
            <person name="Wincker P."/>
            <person name="Grigoriev I.V."/>
            <person name="Bonfante P."/>
            <person name="Martin F.M."/>
        </authorList>
    </citation>
    <scope>NUCLEOTIDE SEQUENCE [LARGE SCALE GENOMIC DNA]</scope>
    <source>
        <strain evidence="1 2">CCBAS932</strain>
    </source>
</reference>
<proteinExistence type="predicted"/>
<gene>
    <name evidence="1" type="ORF">P167DRAFT_133519</name>
</gene>
<dbReference type="InParanoid" id="A0A3N4KRN8"/>
<name>A0A3N4KRN8_9PEZI</name>